<evidence type="ECO:0000259" key="5">
    <source>
        <dbReference type="PROSITE" id="PS50106"/>
    </source>
</evidence>
<dbReference type="PROSITE" id="PS50106">
    <property type="entry name" value="PDZ"/>
    <property type="match status" value="1"/>
</dbReference>
<proteinExistence type="predicted"/>
<dbReference type="SMART" id="SM00228">
    <property type="entry name" value="PDZ"/>
    <property type="match status" value="1"/>
</dbReference>
<dbReference type="InterPro" id="IPR051067">
    <property type="entry name" value="NHER"/>
</dbReference>
<dbReference type="GO" id="GO:0016324">
    <property type="term" value="C:apical plasma membrane"/>
    <property type="evidence" value="ECO:0007669"/>
    <property type="project" value="TreeGrafter"/>
</dbReference>
<comment type="subcellular location">
    <subcellularLocation>
        <location evidence="1">Cell membrane</location>
    </subcellularLocation>
</comment>
<reference evidence="7" key="1">
    <citation type="submission" date="2010-08" db="EMBL/GenBank/DDBJ databases">
        <authorList>
            <consortium name="Caenorhabditis japonica Sequencing Consortium"/>
            <person name="Wilson R.K."/>
        </authorList>
    </citation>
    <scope>NUCLEOTIDE SEQUENCE [LARGE SCALE GENOMIC DNA]</scope>
    <source>
        <strain evidence="7">DF5081</strain>
    </source>
</reference>
<keyword evidence="2" id="KW-0472">Membrane</keyword>
<keyword evidence="3" id="KW-0677">Repeat</keyword>
<dbReference type="PANTHER" id="PTHR14191">
    <property type="entry name" value="PDZ DOMAIN CONTAINING PROTEIN"/>
    <property type="match status" value="1"/>
</dbReference>
<feature type="region of interest" description="Disordered" evidence="4">
    <location>
        <begin position="195"/>
        <end position="283"/>
    </location>
</feature>
<dbReference type="PANTHER" id="PTHR14191:SF3">
    <property type="entry name" value="NA(+)_H(+) EXCHANGE REGULATORY COFACTOR-LIKE PROTEIN NRFL-1"/>
    <property type="match status" value="1"/>
</dbReference>
<protein>
    <submittedName>
        <fullName evidence="6">PDZ domain-containing protein</fullName>
    </submittedName>
</protein>
<dbReference type="Pfam" id="PF17820">
    <property type="entry name" value="PDZ_6"/>
    <property type="match status" value="1"/>
</dbReference>
<evidence type="ECO:0000313" key="7">
    <source>
        <dbReference type="Proteomes" id="UP000005237"/>
    </source>
</evidence>
<dbReference type="InterPro" id="IPR041489">
    <property type="entry name" value="PDZ_6"/>
</dbReference>
<keyword evidence="2" id="KW-1003">Cell membrane</keyword>
<evidence type="ECO:0000256" key="4">
    <source>
        <dbReference type="SAM" id="MobiDB-lite"/>
    </source>
</evidence>
<dbReference type="GO" id="GO:0072659">
    <property type="term" value="P:protein localization to plasma membrane"/>
    <property type="evidence" value="ECO:0007669"/>
    <property type="project" value="TreeGrafter"/>
</dbReference>
<name>A0A8R1E6H9_CAEJA</name>
<feature type="domain" description="PDZ" evidence="5">
    <location>
        <begin position="24"/>
        <end position="72"/>
    </location>
</feature>
<evidence type="ECO:0000313" key="6">
    <source>
        <dbReference type="EnsemblMetazoa" id="CJA21284b.1"/>
    </source>
</evidence>
<dbReference type="GO" id="GO:0043495">
    <property type="term" value="F:protein-membrane adaptor activity"/>
    <property type="evidence" value="ECO:0007669"/>
    <property type="project" value="TreeGrafter"/>
</dbReference>
<dbReference type="InterPro" id="IPR036034">
    <property type="entry name" value="PDZ_sf"/>
</dbReference>
<sequence length="411" mass="46028">MTLPADAPPPRLCIVEKRDGEKVSPAERGGLVTGDRIFAVNGHSIIGENHKKVVERIKGNPDRCEMLVISDEGAKWYQEHNIQVTLDLPNIHRVTDTTYRPSNGSPPPSSWYAPTTYSQRFVISSALRLFYSYSLPPRPKMDPSWRDPATWLPYLYTSLLYYLSLIAANLNLPPRITGGDADGETREHVIAETQTERGEVAPSASAADSPPPPPPTLQHLFPSSPHLCVATREVEEEEEEDVTSSPNRFVSTLSFSPSATTFSRRRPPPPPSSSCSIPSSTVSFQHRRTIRTTSFGSDSDSDSDTVSHSNSQISSLFRHNPIRRSQSVIALIPSNSHVLIGIPKLSWRSESIRIRRTRMSEWLDEQQRDVMRQFDEVIRNEEEEEEQQKSMKKKGILKNGSVRSIGSLMVS</sequence>
<evidence type="ECO:0000256" key="3">
    <source>
        <dbReference type="ARBA" id="ARBA00022737"/>
    </source>
</evidence>
<feature type="region of interest" description="Disordered" evidence="4">
    <location>
        <begin position="293"/>
        <end position="312"/>
    </location>
</feature>
<feature type="compositionally biased region" description="Low complexity" evidence="4">
    <location>
        <begin position="273"/>
        <end position="283"/>
    </location>
</feature>
<evidence type="ECO:0000256" key="2">
    <source>
        <dbReference type="ARBA" id="ARBA00022475"/>
    </source>
</evidence>
<keyword evidence="7" id="KW-1185">Reference proteome</keyword>
<evidence type="ECO:0000256" key="1">
    <source>
        <dbReference type="ARBA" id="ARBA00004236"/>
    </source>
</evidence>
<dbReference type="AlphaFoldDB" id="A0A8R1E6H9"/>
<feature type="compositionally biased region" description="Polar residues" evidence="4">
    <location>
        <begin position="243"/>
        <end position="253"/>
    </location>
</feature>
<dbReference type="Proteomes" id="UP000005237">
    <property type="component" value="Unassembled WGS sequence"/>
</dbReference>
<dbReference type="Gene3D" id="2.30.42.10">
    <property type="match status" value="1"/>
</dbReference>
<accession>A0A8R1E6H9</accession>
<reference evidence="6" key="2">
    <citation type="submission" date="2022-06" db="UniProtKB">
        <authorList>
            <consortium name="EnsemblMetazoa"/>
        </authorList>
    </citation>
    <scope>IDENTIFICATION</scope>
    <source>
        <strain evidence="6">DF5081</strain>
    </source>
</reference>
<feature type="compositionally biased region" description="Low complexity" evidence="4">
    <location>
        <begin position="293"/>
        <end position="311"/>
    </location>
</feature>
<organism evidence="6 7">
    <name type="scientific">Caenorhabditis japonica</name>
    <dbReference type="NCBI Taxonomy" id="281687"/>
    <lineage>
        <taxon>Eukaryota</taxon>
        <taxon>Metazoa</taxon>
        <taxon>Ecdysozoa</taxon>
        <taxon>Nematoda</taxon>
        <taxon>Chromadorea</taxon>
        <taxon>Rhabditida</taxon>
        <taxon>Rhabditina</taxon>
        <taxon>Rhabditomorpha</taxon>
        <taxon>Rhabditoidea</taxon>
        <taxon>Rhabditidae</taxon>
        <taxon>Peloderinae</taxon>
        <taxon>Caenorhabditis</taxon>
    </lineage>
</organism>
<dbReference type="InterPro" id="IPR001478">
    <property type="entry name" value="PDZ"/>
</dbReference>
<dbReference type="SUPFAM" id="SSF50156">
    <property type="entry name" value="PDZ domain-like"/>
    <property type="match status" value="1"/>
</dbReference>
<dbReference type="EnsemblMetazoa" id="CJA21284b.1">
    <property type="protein sequence ID" value="CJA21284b.1"/>
    <property type="gene ID" value="WBGene00176856"/>
</dbReference>